<evidence type="ECO:0008006" key="3">
    <source>
        <dbReference type="Google" id="ProtNLM"/>
    </source>
</evidence>
<protein>
    <recommendedName>
        <fullName evidence="3">Antitoxin of toxin-antitoxin stability system</fullName>
    </recommendedName>
</protein>
<organism evidence="1 2">
    <name type="scientific">Paraburkholderia aspalathi</name>
    <dbReference type="NCBI Taxonomy" id="1324617"/>
    <lineage>
        <taxon>Bacteria</taxon>
        <taxon>Pseudomonadati</taxon>
        <taxon>Pseudomonadota</taxon>
        <taxon>Betaproteobacteria</taxon>
        <taxon>Burkholderiales</taxon>
        <taxon>Burkholderiaceae</taxon>
        <taxon>Paraburkholderia</taxon>
    </lineage>
</organism>
<evidence type="ECO:0000313" key="1">
    <source>
        <dbReference type="EMBL" id="CAE6871470.1"/>
    </source>
</evidence>
<gene>
    <name evidence="1" type="ORF">R69658_08177</name>
</gene>
<keyword evidence="2" id="KW-1185">Reference proteome</keyword>
<comment type="caution">
    <text evidence="1">The sequence shown here is derived from an EMBL/GenBank/DDBJ whole genome shotgun (WGS) entry which is preliminary data.</text>
</comment>
<dbReference type="Gene3D" id="6.20.450.20">
    <property type="match status" value="1"/>
</dbReference>
<sequence>MSKEAVFTMKLEPELRTAFMAEAEAAHRPASQVLRELMRDFVRRQREARDYDEFLHRKVEAGRASMRADRGRPDDEVEARFAARRASVAGKA</sequence>
<dbReference type="EMBL" id="CAJNAU010000280">
    <property type="protein sequence ID" value="CAE6871470.1"/>
    <property type="molecule type" value="Genomic_DNA"/>
</dbReference>
<name>A0ABN7NID5_9BURK</name>
<proteinExistence type="predicted"/>
<accession>A0ABN7NID5</accession>
<dbReference type="RefSeq" id="WP_200623294.1">
    <property type="nucleotide sequence ID" value="NZ_CAJNAU010000280.1"/>
</dbReference>
<dbReference type="Proteomes" id="UP000674425">
    <property type="component" value="Unassembled WGS sequence"/>
</dbReference>
<reference evidence="1 2" key="1">
    <citation type="submission" date="2021-02" db="EMBL/GenBank/DDBJ databases">
        <authorList>
            <person name="Vanwijnsberghe S."/>
        </authorList>
    </citation>
    <scope>NUCLEOTIDE SEQUENCE [LARGE SCALE GENOMIC DNA]</scope>
    <source>
        <strain evidence="1 2">R-69658</strain>
    </source>
</reference>
<evidence type="ECO:0000313" key="2">
    <source>
        <dbReference type="Proteomes" id="UP000674425"/>
    </source>
</evidence>